<dbReference type="Gene3D" id="3.80.10.10">
    <property type="entry name" value="Ribonuclease Inhibitor"/>
    <property type="match status" value="1"/>
</dbReference>
<dbReference type="SUPFAM" id="SSF52047">
    <property type="entry name" value="RNI-like"/>
    <property type="match status" value="1"/>
</dbReference>
<protein>
    <submittedName>
        <fullName evidence="2">Uncharacterized protein</fullName>
    </submittedName>
</protein>
<dbReference type="GeneID" id="36572169"/>
<accession>A0A2T3AP43</accession>
<dbReference type="STRING" id="857342.A0A2T3AP43"/>
<evidence type="ECO:0000313" key="3">
    <source>
        <dbReference type="Proteomes" id="UP000241818"/>
    </source>
</evidence>
<keyword evidence="3" id="KW-1185">Reference proteome</keyword>
<sequence>MALEEEKYTPGNSGLELLPVELLQKILFAASLNADCVPLDCVARSLQDVEEEEKNQNSKKAGGRGEKAGLLPCLLTSRTIYTTALRIMYRKVSISLAPNLTSLRFQLERFPTRGRFLRSLDLSSIDDVALPLPLSHHHHHTTEEEEAGGLASDLEACIDRTPLLQHLLISPKISNLLPTRLFEKLFTALTYLKTLSLENCITPNLTSALTHLLEDQTETETETPSSNKKIIPSITLLNLSHCTTLPSSIFELLTPHLSDLQVLNVEETQMSCAALKKIPRCARVTHLNLNRCAGLEEEEEELFKVLRTHPAFTHTLSSLELAHHLSPSTTTSSSSSSSHLTPLLSTLTLSPLRILDLSGHNMETSHLSQIKKLADQELQIVRLGRGLSMDDIEGLFWDAKDLEGVDKLPVSSDYFSPSGSGGAGEGEGEGGKQEENPTLKTLRNAILSCKLKRRIRSLSPPPSPVIKGIKILDLTSLEVAEQVRIQGSVILGRGSLKMVVLGGDVYDRGMNDDDDDL</sequence>
<evidence type="ECO:0000256" key="1">
    <source>
        <dbReference type="SAM" id="MobiDB-lite"/>
    </source>
</evidence>
<name>A0A2T3AP43_AMORE</name>
<organism evidence="2 3">
    <name type="scientific">Amorphotheca resinae ATCC 22711</name>
    <dbReference type="NCBI Taxonomy" id="857342"/>
    <lineage>
        <taxon>Eukaryota</taxon>
        <taxon>Fungi</taxon>
        <taxon>Dikarya</taxon>
        <taxon>Ascomycota</taxon>
        <taxon>Pezizomycotina</taxon>
        <taxon>Leotiomycetes</taxon>
        <taxon>Helotiales</taxon>
        <taxon>Amorphothecaceae</taxon>
        <taxon>Amorphotheca</taxon>
    </lineage>
</organism>
<proteinExistence type="predicted"/>
<gene>
    <name evidence="2" type="ORF">M430DRAFT_194867</name>
</gene>
<dbReference type="EMBL" id="KZ679020">
    <property type="protein sequence ID" value="PSS06695.1"/>
    <property type="molecule type" value="Genomic_DNA"/>
</dbReference>
<dbReference type="OrthoDB" id="9994419at2759"/>
<dbReference type="InParanoid" id="A0A2T3AP43"/>
<dbReference type="AlphaFoldDB" id="A0A2T3AP43"/>
<feature type="region of interest" description="Disordered" evidence="1">
    <location>
        <begin position="413"/>
        <end position="437"/>
    </location>
</feature>
<dbReference type="InterPro" id="IPR032675">
    <property type="entry name" value="LRR_dom_sf"/>
</dbReference>
<evidence type="ECO:0000313" key="2">
    <source>
        <dbReference type="EMBL" id="PSS06695.1"/>
    </source>
</evidence>
<dbReference type="RefSeq" id="XP_024716425.1">
    <property type="nucleotide sequence ID" value="XM_024864088.1"/>
</dbReference>
<dbReference type="Proteomes" id="UP000241818">
    <property type="component" value="Unassembled WGS sequence"/>
</dbReference>
<reference evidence="2 3" key="1">
    <citation type="journal article" date="2018" name="New Phytol.">
        <title>Comparative genomics and transcriptomics depict ericoid mycorrhizal fungi as versatile saprotrophs and plant mutualists.</title>
        <authorList>
            <person name="Martino E."/>
            <person name="Morin E."/>
            <person name="Grelet G.A."/>
            <person name="Kuo A."/>
            <person name="Kohler A."/>
            <person name="Daghino S."/>
            <person name="Barry K.W."/>
            <person name="Cichocki N."/>
            <person name="Clum A."/>
            <person name="Dockter R.B."/>
            <person name="Hainaut M."/>
            <person name="Kuo R.C."/>
            <person name="LaButti K."/>
            <person name="Lindahl B.D."/>
            <person name="Lindquist E.A."/>
            <person name="Lipzen A."/>
            <person name="Khouja H.R."/>
            <person name="Magnuson J."/>
            <person name="Murat C."/>
            <person name="Ohm R.A."/>
            <person name="Singer S.W."/>
            <person name="Spatafora J.W."/>
            <person name="Wang M."/>
            <person name="Veneault-Fourrey C."/>
            <person name="Henrissat B."/>
            <person name="Grigoriev I.V."/>
            <person name="Martin F.M."/>
            <person name="Perotto S."/>
        </authorList>
    </citation>
    <scope>NUCLEOTIDE SEQUENCE [LARGE SCALE GENOMIC DNA]</scope>
    <source>
        <strain evidence="2 3">ATCC 22711</strain>
    </source>
</reference>